<dbReference type="PANTHER" id="PTHR45902:SF1">
    <property type="entry name" value="LATROPHILIN RECEPTOR-LIKE PROTEIN A"/>
    <property type="match status" value="1"/>
</dbReference>
<comment type="caution">
    <text evidence="2">The sequence shown here is derived from an EMBL/GenBank/DDBJ whole genome shotgun (WGS) entry which is preliminary data.</text>
</comment>
<reference evidence="2" key="2">
    <citation type="journal article" date="2021" name="Genome Biol. Evol.">
        <title>Developing a high-quality reference genome for a parasitic bivalve with doubly uniparental inheritance (Bivalvia: Unionida).</title>
        <authorList>
            <person name="Smith C.H."/>
        </authorList>
    </citation>
    <scope>NUCLEOTIDE SEQUENCE</scope>
    <source>
        <strain evidence="2">CHS0354</strain>
        <tissue evidence="2">Mantle</tissue>
    </source>
</reference>
<evidence type="ECO:0000313" key="2">
    <source>
        <dbReference type="EMBL" id="KAK3608552.1"/>
    </source>
</evidence>
<organism evidence="2 3">
    <name type="scientific">Potamilus streckersoni</name>
    <dbReference type="NCBI Taxonomy" id="2493646"/>
    <lineage>
        <taxon>Eukaryota</taxon>
        <taxon>Metazoa</taxon>
        <taxon>Spiralia</taxon>
        <taxon>Lophotrochozoa</taxon>
        <taxon>Mollusca</taxon>
        <taxon>Bivalvia</taxon>
        <taxon>Autobranchia</taxon>
        <taxon>Heteroconchia</taxon>
        <taxon>Palaeoheterodonta</taxon>
        <taxon>Unionida</taxon>
        <taxon>Unionoidea</taxon>
        <taxon>Unionidae</taxon>
        <taxon>Ambleminae</taxon>
        <taxon>Lampsilini</taxon>
        <taxon>Potamilus</taxon>
    </lineage>
</organism>
<dbReference type="PANTHER" id="PTHR45902">
    <property type="entry name" value="LATROPHILIN RECEPTOR-LIKE PROTEIN A"/>
    <property type="match status" value="1"/>
</dbReference>
<dbReference type="AlphaFoldDB" id="A0AAE0WCJ3"/>
<dbReference type="InterPro" id="IPR053231">
    <property type="entry name" value="GPCR_LN-TM7"/>
</dbReference>
<evidence type="ECO:0000256" key="1">
    <source>
        <dbReference type="SAM" id="SignalP"/>
    </source>
</evidence>
<feature type="chain" id="PRO_5042280795" description="SMB domain-containing protein" evidence="1">
    <location>
        <begin position="16"/>
        <end position="588"/>
    </location>
</feature>
<reference evidence="2" key="3">
    <citation type="submission" date="2023-05" db="EMBL/GenBank/DDBJ databases">
        <authorList>
            <person name="Smith C.H."/>
        </authorList>
    </citation>
    <scope>NUCLEOTIDE SEQUENCE</scope>
    <source>
        <strain evidence="2">CHS0354</strain>
        <tissue evidence="2">Mantle</tissue>
    </source>
</reference>
<evidence type="ECO:0008006" key="4">
    <source>
        <dbReference type="Google" id="ProtNLM"/>
    </source>
</evidence>
<proteinExistence type="predicted"/>
<dbReference type="EMBL" id="JAEAOA010002356">
    <property type="protein sequence ID" value="KAK3608552.1"/>
    <property type="molecule type" value="Genomic_DNA"/>
</dbReference>
<reference evidence="2" key="1">
    <citation type="journal article" date="2021" name="Genome Biol. Evol.">
        <title>A High-Quality Reference Genome for a Parasitic Bivalve with Doubly Uniparental Inheritance (Bivalvia: Unionida).</title>
        <authorList>
            <person name="Smith C.H."/>
        </authorList>
    </citation>
    <scope>NUCLEOTIDE SEQUENCE</scope>
    <source>
        <strain evidence="2">CHS0354</strain>
    </source>
</reference>
<keyword evidence="1" id="KW-0732">Signal</keyword>
<evidence type="ECO:0000313" key="3">
    <source>
        <dbReference type="Proteomes" id="UP001195483"/>
    </source>
</evidence>
<protein>
    <recommendedName>
        <fullName evidence="4">SMB domain-containing protein</fullName>
    </recommendedName>
</protein>
<feature type="signal peptide" evidence="1">
    <location>
        <begin position="1"/>
        <end position="15"/>
    </location>
</feature>
<sequence length="588" mass="67611">MKIFVLCWCTFITQAVDNSTKIKPDLVKFNLITLPTQPTNEQTDIVLRTYEKCSGPTCKRKTRDSKFQTENVESVGCCANCSCAEDCHRYDRCCPDLLERLPIREEWENRLYECQKAQLKDSSKTPIRWKRYWMISKCPKTFNDSDLINISRETSNDTNLKLNVPVTDIERKLTYRNRYYAICHKVEKENWKAWQSEVMCLSASHRLSTMSIIQAVRDSNDCDVVFKPPLNVEVNECEDVVSDCNITGLWARYDPVVESACHAFTSVFNMLYRNIFCFICNGSPDVHRGCKVKALSFKPIAFSALLNIDILFEEKLQSSENGQCTANEIYDQVKMICRQIVCMEGMSLRNGSCSCVYSTATGGMCYEVFIRFTPLNFSFDPKNFASSLYSNLAIYFRNNTSYIDQLEIYIENVTVVTHPPFFVRYVFFVKDTHHPQSLIDVFLSQDNLTTTFTEGAFPNVQFLVHLDKITMVNGSIVSSQNGLPLTKVSAVLKVPSCLDMDIIQITNFLRCPLIQFSSYGDGEFTRNETGLYFRNLTLWFTNEEFVDSKEDESILMCANDYVGKKEMAATRWEPIINDGIKYNNTDYS</sequence>
<dbReference type="Proteomes" id="UP001195483">
    <property type="component" value="Unassembled WGS sequence"/>
</dbReference>
<keyword evidence="3" id="KW-1185">Reference proteome</keyword>
<gene>
    <name evidence="2" type="ORF">CHS0354_042529</name>
</gene>
<accession>A0AAE0WCJ3</accession>
<name>A0AAE0WCJ3_9BIVA</name>